<reference evidence="4 5" key="1">
    <citation type="submission" date="2019-04" db="EMBL/GenBank/DDBJ databases">
        <title>Genome sequencing of Clostridium botulinum Groups I-IV and Clostridium butyricum.</title>
        <authorList>
            <person name="Brunt J."/>
            <person name="Van Vliet A.H.M."/>
            <person name="Stringer S.C."/>
            <person name="Carter A.T."/>
            <person name="Peck M.W."/>
        </authorList>
    </citation>
    <scope>NUCLEOTIDE SEQUENCE [LARGE SCALE GENOMIC DNA]</scope>
    <source>
        <strain evidence="1 5">1605</strain>
        <strain evidence="3 6">BL81</strain>
        <strain evidence="2 4">CB-K-33E</strain>
    </source>
</reference>
<evidence type="ECO:0000313" key="1">
    <source>
        <dbReference type="EMBL" id="NFF88810.1"/>
    </source>
</evidence>
<dbReference type="EMBL" id="SXFB01000015">
    <property type="protein sequence ID" value="NFV27421.1"/>
    <property type="molecule type" value="Genomic_DNA"/>
</dbReference>
<dbReference type="RefSeq" id="WP_003369234.1">
    <property type="nucleotide sequence ID" value="NZ_JACBBA010000002.1"/>
</dbReference>
<evidence type="ECO:0000313" key="3">
    <source>
        <dbReference type="EMBL" id="NFV27421.1"/>
    </source>
</evidence>
<dbReference type="Proteomes" id="UP000486903">
    <property type="component" value="Unassembled WGS sequence"/>
</dbReference>
<dbReference type="EMBL" id="SWOV01000040">
    <property type="protein sequence ID" value="NFF88810.1"/>
    <property type="molecule type" value="Genomic_DNA"/>
</dbReference>
<dbReference type="Pfam" id="PF14433">
    <property type="entry name" value="SUKH-3"/>
    <property type="match status" value="1"/>
</dbReference>
<evidence type="ECO:0000313" key="6">
    <source>
        <dbReference type="Proteomes" id="UP000486903"/>
    </source>
</evidence>
<evidence type="ECO:0008006" key="7">
    <source>
        <dbReference type="Google" id="ProtNLM"/>
    </source>
</evidence>
<dbReference type="InterPro" id="IPR037883">
    <property type="entry name" value="Knr4/Smi1-like_sf"/>
</dbReference>
<dbReference type="Proteomes" id="UP000473681">
    <property type="component" value="Unassembled WGS sequence"/>
</dbReference>
<dbReference type="Proteomes" id="UP000476820">
    <property type="component" value="Unassembled WGS sequence"/>
</dbReference>
<evidence type="ECO:0000313" key="5">
    <source>
        <dbReference type="Proteomes" id="UP000476820"/>
    </source>
</evidence>
<dbReference type="EMBL" id="SWVK01000008">
    <property type="protein sequence ID" value="NFN35010.1"/>
    <property type="molecule type" value="Genomic_DNA"/>
</dbReference>
<dbReference type="AlphaFoldDB" id="A0A0L9YD46"/>
<accession>A0A0L9YD46</accession>
<dbReference type="InterPro" id="IPR025850">
    <property type="entry name" value="SUKH-3"/>
</dbReference>
<name>A0A0L9YD46_CLOBO</name>
<organism evidence="1 5">
    <name type="scientific">Clostridium botulinum</name>
    <dbReference type="NCBI Taxonomy" id="1491"/>
    <lineage>
        <taxon>Bacteria</taxon>
        <taxon>Bacillati</taxon>
        <taxon>Bacillota</taxon>
        <taxon>Clostridia</taxon>
        <taxon>Eubacteriales</taxon>
        <taxon>Clostridiaceae</taxon>
        <taxon>Clostridium</taxon>
    </lineage>
</organism>
<dbReference type="OrthoDB" id="1918885at2"/>
<proteinExistence type="predicted"/>
<sequence length="151" mass="17836">MENITLNRLKKAGWTNERNINIDLIEKTFKEKSINMPEKIRVFLQKYGMLEIKFKRKMQAIAIDEVIEFNPIKAIGDNLDSEYFMEIFDEYDIDDVVYPIGIANRGNLLMLMTENETFYRYTDGFLCKDGENIEEMLDCVVGECKEPIYFE</sequence>
<dbReference type="SUPFAM" id="SSF160631">
    <property type="entry name" value="SMI1/KNR4-like"/>
    <property type="match status" value="1"/>
</dbReference>
<evidence type="ECO:0000313" key="4">
    <source>
        <dbReference type="Proteomes" id="UP000473681"/>
    </source>
</evidence>
<evidence type="ECO:0000313" key="2">
    <source>
        <dbReference type="EMBL" id="NFN35010.1"/>
    </source>
</evidence>
<protein>
    <recommendedName>
        <fullName evidence="7">SMI1/KNR4 family protein</fullName>
    </recommendedName>
</protein>
<gene>
    <name evidence="1" type="ORF">FC774_13190</name>
    <name evidence="2" type="ORF">FDB51_07685</name>
    <name evidence="3" type="ORF">FDG31_14830</name>
</gene>
<comment type="caution">
    <text evidence="1">The sequence shown here is derived from an EMBL/GenBank/DDBJ whole genome shotgun (WGS) entry which is preliminary data.</text>
</comment>